<dbReference type="Proteomes" id="UP001168821">
    <property type="component" value="Unassembled WGS sequence"/>
</dbReference>
<keyword evidence="9" id="KW-0739">Sodium transport</keyword>
<accession>A0AA38MA05</accession>
<gene>
    <name evidence="13" type="ORF">Zmor_020370</name>
</gene>
<protein>
    <recommendedName>
        <fullName evidence="12">Cyclic nucleotide-binding domain-containing protein</fullName>
    </recommendedName>
</protein>
<evidence type="ECO:0000256" key="3">
    <source>
        <dbReference type="ARBA" id="ARBA00022475"/>
    </source>
</evidence>
<dbReference type="PANTHER" id="PTHR10110:SF86">
    <property type="entry name" value="SODIUM_HYDROGEN EXCHANGER 7"/>
    <property type="match status" value="1"/>
</dbReference>
<feature type="transmembrane region" description="Helical" evidence="10">
    <location>
        <begin position="126"/>
        <end position="147"/>
    </location>
</feature>
<dbReference type="EMBL" id="JALNTZ010000006">
    <property type="protein sequence ID" value="KAJ3648576.1"/>
    <property type="molecule type" value="Genomic_DNA"/>
</dbReference>
<dbReference type="GO" id="GO:0098719">
    <property type="term" value="P:sodium ion import across plasma membrane"/>
    <property type="evidence" value="ECO:0007669"/>
    <property type="project" value="TreeGrafter"/>
</dbReference>
<dbReference type="InterPro" id="IPR000595">
    <property type="entry name" value="cNMP-bd_dom"/>
</dbReference>
<dbReference type="InterPro" id="IPR018490">
    <property type="entry name" value="cNMP-bd_dom_sf"/>
</dbReference>
<evidence type="ECO:0000256" key="5">
    <source>
        <dbReference type="ARBA" id="ARBA00022989"/>
    </source>
</evidence>
<evidence type="ECO:0000256" key="10">
    <source>
        <dbReference type="SAM" id="Phobius"/>
    </source>
</evidence>
<evidence type="ECO:0000256" key="2">
    <source>
        <dbReference type="ARBA" id="ARBA00022448"/>
    </source>
</evidence>
<feature type="transmembrane region" description="Helical" evidence="10">
    <location>
        <begin position="413"/>
        <end position="437"/>
    </location>
</feature>
<evidence type="ECO:0000313" key="13">
    <source>
        <dbReference type="EMBL" id="KAJ3648576.1"/>
    </source>
</evidence>
<evidence type="ECO:0000256" key="1">
    <source>
        <dbReference type="ARBA" id="ARBA00004651"/>
    </source>
</evidence>
<dbReference type="Pfam" id="PF00999">
    <property type="entry name" value="Na_H_Exchanger"/>
    <property type="match status" value="1"/>
</dbReference>
<feature type="transmembrane region" description="Helical" evidence="10">
    <location>
        <begin position="710"/>
        <end position="731"/>
    </location>
</feature>
<dbReference type="InterPro" id="IPR014710">
    <property type="entry name" value="RmlC-like_jellyroll"/>
</dbReference>
<keyword evidence="11" id="KW-0732">Signal</keyword>
<evidence type="ECO:0000256" key="8">
    <source>
        <dbReference type="ARBA" id="ARBA00023136"/>
    </source>
</evidence>
<proteinExistence type="predicted"/>
<dbReference type="PROSITE" id="PS50042">
    <property type="entry name" value="CNMP_BINDING_3"/>
    <property type="match status" value="1"/>
</dbReference>
<evidence type="ECO:0000256" key="7">
    <source>
        <dbReference type="ARBA" id="ARBA00023065"/>
    </source>
</evidence>
<keyword evidence="6" id="KW-0915">Sodium</keyword>
<keyword evidence="7" id="KW-0406">Ion transport</keyword>
<feature type="transmembrane region" description="Helical" evidence="10">
    <location>
        <begin position="280"/>
        <end position="298"/>
    </location>
</feature>
<dbReference type="SUPFAM" id="SSF51206">
    <property type="entry name" value="cAMP-binding domain-like"/>
    <property type="match status" value="1"/>
</dbReference>
<comment type="caution">
    <text evidence="13">The sequence shown here is derived from an EMBL/GenBank/DDBJ whole genome shotgun (WGS) entry which is preliminary data.</text>
</comment>
<keyword evidence="5 10" id="KW-1133">Transmembrane helix</keyword>
<keyword evidence="14" id="KW-1185">Reference proteome</keyword>
<feature type="chain" id="PRO_5041243391" description="Cyclic nucleotide-binding domain-containing protein" evidence="11">
    <location>
        <begin position="20"/>
        <end position="1256"/>
    </location>
</feature>
<dbReference type="Gene3D" id="2.60.120.10">
    <property type="entry name" value="Jelly Rolls"/>
    <property type="match status" value="1"/>
</dbReference>
<dbReference type="InterPro" id="IPR006153">
    <property type="entry name" value="Cation/H_exchanger_TM"/>
</dbReference>
<evidence type="ECO:0000256" key="11">
    <source>
        <dbReference type="SAM" id="SignalP"/>
    </source>
</evidence>
<evidence type="ECO:0000256" key="4">
    <source>
        <dbReference type="ARBA" id="ARBA00022692"/>
    </source>
</evidence>
<feature type="transmembrane region" description="Helical" evidence="10">
    <location>
        <begin position="197"/>
        <end position="221"/>
    </location>
</feature>
<keyword evidence="4 10" id="KW-0812">Transmembrane</keyword>
<organism evidence="13 14">
    <name type="scientific">Zophobas morio</name>
    <dbReference type="NCBI Taxonomy" id="2755281"/>
    <lineage>
        <taxon>Eukaryota</taxon>
        <taxon>Metazoa</taxon>
        <taxon>Ecdysozoa</taxon>
        <taxon>Arthropoda</taxon>
        <taxon>Hexapoda</taxon>
        <taxon>Insecta</taxon>
        <taxon>Pterygota</taxon>
        <taxon>Neoptera</taxon>
        <taxon>Endopterygota</taxon>
        <taxon>Coleoptera</taxon>
        <taxon>Polyphaga</taxon>
        <taxon>Cucujiformia</taxon>
        <taxon>Tenebrionidae</taxon>
        <taxon>Zophobas</taxon>
    </lineage>
</organism>
<dbReference type="GO" id="GO:0051453">
    <property type="term" value="P:regulation of intracellular pH"/>
    <property type="evidence" value="ECO:0007669"/>
    <property type="project" value="TreeGrafter"/>
</dbReference>
<keyword evidence="3" id="KW-1003">Cell membrane</keyword>
<evidence type="ECO:0000256" key="9">
    <source>
        <dbReference type="ARBA" id="ARBA00023201"/>
    </source>
</evidence>
<name>A0AA38MA05_9CUCU</name>
<feature type="transmembrane region" description="Helical" evidence="10">
    <location>
        <begin position="99"/>
        <end position="119"/>
    </location>
</feature>
<feature type="transmembrane region" description="Helical" evidence="10">
    <location>
        <begin position="60"/>
        <end position="79"/>
    </location>
</feature>
<dbReference type="AlphaFoldDB" id="A0AA38MA05"/>
<feature type="signal peptide" evidence="11">
    <location>
        <begin position="1"/>
        <end position="19"/>
    </location>
</feature>
<feature type="transmembrane region" description="Helical" evidence="10">
    <location>
        <begin position="632"/>
        <end position="656"/>
    </location>
</feature>
<dbReference type="GO" id="GO:0005886">
    <property type="term" value="C:plasma membrane"/>
    <property type="evidence" value="ECO:0007669"/>
    <property type="project" value="UniProtKB-SubCell"/>
</dbReference>
<evidence type="ECO:0000313" key="14">
    <source>
        <dbReference type="Proteomes" id="UP001168821"/>
    </source>
</evidence>
<comment type="subcellular location">
    <subcellularLocation>
        <location evidence="1">Cell membrane</location>
        <topology evidence="1">Multi-pass membrane protein</topology>
    </subcellularLocation>
</comment>
<dbReference type="GO" id="GO:0015386">
    <property type="term" value="F:potassium:proton antiporter activity"/>
    <property type="evidence" value="ECO:0007669"/>
    <property type="project" value="TreeGrafter"/>
</dbReference>
<evidence type="ECO:0000259" key="12">
    <source>
        <dbReference type="PROSITE" id="PS50042"/>
    </source>
</evidence>
<feature type="transmembrane region" description="Helical" evidence="10">
    <location>
        <begin position="676"/>
        <end position="698"/>
    </location>
</feature>
<evidence type="ECO:0000256" key="6">
    <source>
        <dbReference type="ARBA" id="ARBA00023053"/>
    </source>
</evidence>
<feature type="transmembrane region" description="Helical" evidence="10">
    <location>
        <begin position="227"/>
        <end position="249"/>
    </location>
</feature>
<feature type="transmembrane region" description="Helical" evidence="10">
    <location>
        <begin position="737"/>
        <end position="758"/>
    </location>
</feature>
<dbReference type="InterPro" id="IPR018422">
    <property type="entry name" value="Cation/H_exchanger_CPA1"/>
</dbReference>
<feature type="domain" description="Cyclic nucleotide-binding" evidence="12">
    <location>
        <begin position="915"/>
        <end position="1038"/>
    </location>
</feature>
<sequence>MLKLLVCVYFLCVGGAVYGQVVDDKQPLFETVAYKYIYFSTTVLLMAIVRHVTEEYDLPIPYALFSIILGVVWGIWAMYDFWASGMSEAAHIAVESLDDVFLPVIVFKIAFCIDVHAFFKSLTQILIIAGPIAFLSGVMTGSLMKVAVSPNDWTMLDGFLFGAIMIPIYPQDVLRCLKESTMQTKHMKILLEGETIVSAWAAITVFMFICSYISGWVVWWYQFVLHLLLQIVVGVPISYLFGIAGSYLMRVVYNDAVGIMLVTVAMCYCSYFYVHWIANAGVLGNAIVGILMGSKRTSLSQEIDRTVTTLWQTINCIMCGMLYTNIGTVTVMIISKGLNVQDYMLIFVTYLISNITRFISFFLFSFILSRIGYGMTFQNMIVCVWAGLKNPICLSMALNVFEFFEDDERKGRLVYLYCVTVYALILFINGSCATLLIKTLGLAELSNSRLVNMNTCMKYIYEARSRTVAILKMNRFLADANWPLVMKATSLKHPYKKMSQDVILKGQEDNNDLLDHRYTFCPDCQNKVQNEPTPKEFRDMLKEAKLRLLKLKKTAYSRFFENGMMSKFGIGIMHQTIEVAMDNEELIVELDGLYRLFTKEGMFYRVLTNILHHFLRVKYVNLRPPRMWWRRLCYRLVIVHQNTFLCIMQSLVFIHACTIIFNKLFMTVEALLSKTLFYTMLYFTEFMIKIFALSWILVFKHGIGNYFRSYWNILEFTILVFCSFCTIVHILTVAKAIPMMSTVIFEMTLFVLLVIRLLRTFTLLKYYACYRAFAPSVIRYLEEQIDRYRILAYELGINYLAGEEEMLENLHQIIDDEKIREIVKEKIDSDRLALTYKLGTFQNEFPHVATTVKTKLAMRMVLNSMKDDVHELKVAGWVDDVENAKLLNALGERYTFIDSLKIIQPVSTKLIFREIPYMVENEEIEFLYTQLTTRKFEQHEVVYKEGDIAENIYILISGMLKEEYVPEKAPLDKLREVGALPVVDYAFSLTYEEPIIEYVVPGNSIGELSLLTGRPYNAVIKAETTSMVYVLNKTSLTRAFEMNLDPVNGLECRIWKSISFKKALTVMMNSPSYRSYTQNKIKYILERAFVPNLSNYKVFVVNEMMADIILIEGTVMDFNSRYRYTGTCYIPRAVQKLILPRSSYLKVNEPVETKLLVIPAKDYNEYEIMLTEEQISELVSEDSKECLRKLIQSKKLLVTSKSSATSRQMRSIIGSLKKKMISHESMGGSKSILTRLGSQVSKTASAYRDRSMASNV</sequence>
<dbReference type="CDD" id="cd00038">
    <property type="entry name" value="CAP_ED"/>
    <property type="match status" value="1"/>
</dbReference>
<feature type="transmembrane region" description="Helical" evidence="10">
    <location>
        <begin position="380"/>
        <end position="401"/>
    </location>
</feature>
<feature type="transmembrane region" description="Helical" evidence="10">
    <location>
        <begin position="346"/>
        <end position="368"/>
    </location>
</feature>
<feature type="transmembrane region" description="Helical" evidence="10">
    <location>
        <begin position="35"/>
        <end position="53"/>
    </location>
</feature>
<reference evidence="13" key="1">
    <citation type="journal article" date="2023" name="G3 (Bethesda)">
        <title>Whole genome assemblies of Zophobas morio and Tenebrio molitor.</title>
        <authorList>
            <person name="Kaur S."/>
            <person name="Stinson S.A."/>
            <person name="diCenzo G.C."/>
        </authorList>
    </citation>
    <scope>NUCLEOTIDE SEQUENCE</scope>
    <source>
        <strain evidence="13">QUZm001</strain>
    </source>
</reference>
<keyword evidence="2" id="KW-0813">Transport</keyword>
<keyword evidence="8 10" id="KW-0472">Membrane</keyword>
<dbReference type="PANTHER" id="PTHR10110">
    <property type="entry name" value="SODIUM/HYDROGEN EXCHANGER"/>
    <property type="match status" value="1"/>
</dbReference>
<feature type="transmembrane region" description="Helical" evidence="10">
    <location>
        <begin position="310"/>
        <end position="334"/>
    </location>
</feature>
<dbReference type="GO" id="GO:0015385">
    <property type="term" value="F:sodium:proton antiporter activity"/>
    <property type="evidence" value="ECO:0007669"/>
    <property type="project" value="InterPro"/>
</dbReference>